<reference evidence="12" key="3">
    <citation type="submission" date="2025-09" db="UniProtKB">
        <authorList>
            <consortium name="Ensembl"/>
        </authorList>
    </citation>
    <scope>IDENTIFICATION</scope>
</reference>
<reference evidence="12" key="1">
    <citation type="submission" date="2021-04" db="EMBL/GenBank/DDBJ databases">
        <authorList>
            <consortium name="Wellcome Sanger Institute Data Sharing"/>
        </authorList>
    </citation>
    <scope>NUCLEOTIDE SEQUENCE [LARGE SCALE GENOMIC DNA]</scope>
</reference>
<evidence type="ECO:0000256" key="1">
    <source>
        <dbReference type="ARBA" id="ARBA00004613"/>
    </source>
</evidence>
<dbReference type="CDD" id="cd00272">
    <property type="entry name" value="Chemokine_CC"/>
    <property type="match status" value="1"/>
</dbReference>
<comment type="similarity">
    <text evidence="2 9">Belongs to the intercrine beta (chemokine CC) family.</text>
</comment>
<keyword evidence="10" id="KW-1133">Transmembrane helix</keyword>
<feature type="domain" description="Chemokine interleukin-8-like" evidence="11">
    <location>
        <begin position="91"/>
        <end position="150"/>
    </location>
</feature>
<evidence type="ECO:0000256" key="10">
    <source>
        <dbReference type="SAM" id="Phobius"/>
    </source>
</evidence>
<keyword evidence="6" id="KW-1015">Disulfide bond</keyword>
<comment type="subunit">
    <text evidence="8">Self-associates. Also heterodimer of MIP-1-alpha(4-69) and MIP-1-beta(3-69). Interacts with CCR1.</text>
</comment>
<dbReference type="InterPro" id="IPR036048">
    <property type="entry name" value="Interleukin_8-like_sf"/>
</dbReference>
<dbReference type="PROSITE" id="PS00472">
    <property type="entry name" value="SMALL_CYTOKINES_CC"/>
    <property type="match status" value="1"/>
</dbReference>
<dbReference type="GO" id="GO:0006955">
    <property type="term" value="P:immune response"/>
    <property type="evidence" value="ECO:0007669"/>
    <property type="project" value="InterPro"/>
</dbReference>
<evidence type="ECO:0000256" key="2">
    <source>
        <dbReference type="ARBA" id="ARBA00010868"/>
    </source>
</evidence>
<dbReference type="GO" id="GO:0005615">
    <property type="term" value="C:extracellular space"/>
    <property type="evidence" value="ECO:0007669"/>
    <property type="project" value="UniProtKB-KW"/>
</dbReference>
<evidence type="ECO:0000313" key="13">
    <source>
        <dbReference type="Proteomes" id="UP000472265"/>
    </source>
</evidence>
<evidence type="ECO:0000259" key="11">
    <source>
        <dbReference type="SMART" id="SM00199"/>
    </source>
</evidence>
<evidence type="ECO:0000256" key="4">
    <source>
        <dbReference type="ARBA" id="ARBA00022525"/>
    </source>
</evidence>
<dbReference type="Gene3D" id="2.40.50.40">
    <property type="match status" value="1"/>
</dbReference>
<keyword evidence="13" id="KW-1185">Reference proteome</keyword>
<organism evidence="12 13">
    <name type="scientific">Sparus aurata</name>
    <name type="common">Gilthead sea bream</name>
    <dbReference type="NCBI Taxonomy" id="8175"/>
    <lineage>
        <taxon>Eukaryota</taxon>
        <taxon>Metazoa</taxon>
        <taxon>Chordata</taxon>
        <taxon>Craniata</taxon>
        <taxon>Vertebrata</taxon>
        <taxon>Euteleostomi</taxon>
        <taxon>Actinopterygii</taxon>
        <taxon>Neopterygii</taxon>
        <taxon>Teleostei</taxon>
        <taxon>Neoteleostei</taxon>
        <taxon>Acanthomorphata</taxon>
        <taxon>Eupercaria</taxon>
        <taxon>Spariformes</taxon>
        <taxon>Sparidae</taxon>
        <taxon>Sparus</taxon>
    </lineage>
</organism>
<name>A0A671WYZ5_SPAAU</name>
<keyword evidence="10" id="KW-0472">Membrane</keyword>
<dbReference type="AlphaFoldDB" id="A0A671WYZ5"/>
<dbReference type="InParanoid" id="A0A671WYZ5"/>
<accession>A0A671WYZ5</accession>
<evidence type="ECO:0000256" key="5">
    <source>
        <dbReference type="ARBA" id="ARBA00022729"/>
    </source>
</evidence>
<dbReference type="Pfam" id="PF00048">
    <property type="entry name" value="IL8"/>
    <property type="match status" value="1"/>
</dbReference>
<dbReference type="GeneTree" id="ENSGT00940000174695"/>
<dbReference type="InterPro" id="IPR001811">
    <property type="entry name" value="Chemokine_IL8-like_dom"/>
</dbReference>
<keyword evidence="4 9" id="KW-0964">Secreted</keyword>
<dbReference type="SUPFAM" id="SSF54117">
    <property type="entry name" value="Interleukin 8-like chemokines"/>
    <property type="match status" value="1"/>
</dbReference>
<dbReference type="InterPro" id="IPR000827">
    <property type="entry name" value="Chemokine_CC_CS"/>
</dbReference>
<proteinExistence type="inferred from homology"/>
<sequence length="167" mass="18896">MGSREFCRSQSQLVPGEGRVHPEQVASSSQAPTLMAEDAMQDSNRPHRGKSWLHFFCYIFFIYLMVLVEYHSVSLHVYDISFSVSPGSSAPTECCFEFFSRRLRTNNVVSYQFTDDSCAKKAVLFTMKRASSVVCADPSLLWVKNIIQAKEWTHIKKGNSSEPAVIN</sequence>
<dbReference type="InterPro" id="IPR039809">
    <property type="entry name" value="Chemokine_b/g/d"/>
</dbReference>
<evidence type="ECO:0000256" key="3">
    <source>
        <dbReference type="ARBA" id="ARBA00022514"/>
    </source>
</evidence>
<keyword evidence="10" id="KW-0812">Transmembrane</keyword>
<keyword evidence="9" id="KW-0145">Chemotaxis</keyword>
<comment type="subcellular location">
    <subcellularLocation>
        <location evidence="1 9">Secreted</location>
    </subcellularLocation>
</comment>
<dbReference type="PANTHER" id="PTHR12015">
    <property type="entry name" value="SMALL INDUCIBLE CYTOKINE A"/>
    <property type="match status" value="1"/>
</dbReference>
<dbReference type="GO" id="GO:0008009">
    <property type="term" value="F:chemokine activity"/>
    <property type="evidence" value="ECO:0007669"/>
    <property type="project" value="InterPro"/>
</dbReference>
<comment type="function">
    <text evidence="7">Monokine with inflammatory and chemokinetic properties. Binds to CCR1, CCR4 and CCR5. One of the major HIV-suppressive factors produced by CD8+ T-cells. Recombinant MIP-1-alpha induces a dose-dependent inhibition of different strains of HIV-1, HIV-2, and simian immunodeficiency virus (SIV).</text>
</comment>
<evidence type="ECO:0000313" key="12">
    <source>
        <dbReference type="Ensembl" id="ENSSAUP00010044147.1"/>
    </source>
</evidence>
<keyword evidence="5" id="KW-0732">Signal</keyword>
<evidence type="ECO:0000256" key="9">
    <source>
        <dbReference type="RuleBase" id="RU361150"/>
    </source>
</evidence>
<feature type="transmembrane region" description="Helical" evidence="10">
    <location>
        <begin position="52"/>
        <end position="73"/>
    </location>
</feature>
<evidence type="ECO:0000256" key="6">
    <source>
        <dbReference type="ARBA" id="ARBA00023157"/>
    </source>
</evidence>
<gene>
    <name evidence="12" type="primary">LOC115573652</name>
</gene>
<keyword evidence="3 9" id="KW-0202">Cytokine</keyword>
<dbReference type="Proteomes" id="UP000472265">
    <property type="component" value="Chromosome 22"/>
</dbReference>
<reference evidence="12" key="2">
    <citation type="submission" date="2025-08" db="UniProtKB">
        <authorList>
            <consortium name="Ensembl"/>
        </authorList>
    </citation>
    <scope>IDENTIFICATION</scope>
</reference>
<dbReference type="SMART" id="SM00199">
    <property type="entry name" value="SCY"/>
    <property type="match status" value="1"/>
</dbReference>
<dbReference type="PANTHER" id="PTHR12015:SF183">
    <property type="entry name" value="C-C MOTIF CHEMOKINE 3"/>
    <property type="match status" value="1"/>
</dbReference>
<protein>
    <recommendedName>
        <fullName evidence="9">C-C motif chemokine</fullName>
    </recommendedName>
</protein>
<dbReference type="Ensembl" id="ENSSAUT00010046443.1">
    <property type="protein sequence ID" value="ENSSAUP00010044147.1"/>
    <property type="gene ID" value="ENSSAUG00010018469.1"/>
</dbReference>
<evidence type="ECO:0000256" key="7">
    <source>
        <dbReference type="ARBA" id="ARBA00044740"/>
    </source>
</evidence>
<evidence type="ECO:0000256" key="8">
    <source>
        <dbReference type="ARBA" id="ARBA00046726"/>
    </source>
</evidence>